<dbReference type="EMBL" id="FRCZ01000001">
    <property type="protein sequence ID" value="SHM62631.1"/>
    <property type="molecule type" value="Genomic_DNA"/>
</dbReference>
<keyword evidence="1 5" id="KW-0489">Methyltransferase</keyword>
<feature type="binding site" evidence="5">
    <location>
        <begin position="190"/>
        <end position="193"/>
    </location>
    <ligand>
        <name>substrate</name>
    </ligand>
</feature>
<dbReference type="STRING" id="1027249.SAMN05216179_0644"/>
<evidence type="ECO:0000313" key="9">
    <source>
        <dbReference type="Proteomes" id="UP000184184"/>
    </source>
</evidence>
<dbReference type="EC" id="2.1.1.297" evidence="5"/>
<dbReference type="NCBIfam" id="TIGR00536">
    <property type="entry name" value="hemK_fam"/>
    <property type="match status" value="1"/>
</dbReference>
<feature type="binding site" evidence="5">
    <location>
        <position position="146"/>
    </location>
    <ligand>
        <name>S-adenosyl-L-methionine</name>
        <dbReference type="ChEBI" id="CHEBI:59789"/>
    </ligand>
</feature>
<dbReference type="Gene3D" id="1.10.8.10">
    <property type="entry name" value="DNA helicase RuvA subunit, C-terminal domain"/>
    <property type="match status" value="1"/>
</dbReference>
<name>A0A1M7KBU0_9BACI</name>
<dbReference type="Pfam" id="PF05175">
    <property type="entry name" value="MTS"/>
    <property type="match status" value="1"/>
</dbReference>
<dbReference type="InterPro" id="IPR029063">
    <property type="entry name" value="SAM-dependent_MTases_sf"/>
</dbReference>
<sequence>MTPQTIHEALYWASSFLEEHGTEAKVAEILLLHELKWTKTDLISNLREYLDPSTLKQYQKKIEQLATTKVPIQHLTGVEEFYGRSFHVNPHVLIPRPETEELIHYLLTNVKKKELSCVDVGTGSGVIAISLAKEWQNSVIEVLATDISTEALQVARKNAEKHQADIHFYHGNFLTPLIEQGKKVDMIVSNPPYIAYEEKDSLSETVKNFDPEMALFAEENGLAAYQSIIEQAPFVLNEKGILAFEIGHRQGKAVTSIIKRTFPNSEVDVIQDINQKDRIVFATIL</sequence>
<dbReference type="Gene3D" id="3.40.50.150">
    <property type="entry name" value="Vaccinia Virus protein VP39"/>
    <property type="match status" value="1"/>
</dbReference>
<comment type="function">
    <text evidence="5">Methylates the class 1 translation termination release factors RF1/PrfA and RF2/PrfB on the glutamine residue of the universally conserved GGQ motif.</text>
</comment>
<evidence type="ECO:0000313" key="8">
    <source>
        <dbReference type="EMBL" id="SHM62631.1"/>
    </source>
</evidence>
<evidence type="ECO:0000256" key="4">
    <source>
        <dbReference type="ARBA" id="ARBA00048391"/>
    </source>
</evidence>
<dbReference type="NCBIfam" id="TIGR03534">
    <property type="entry name" value="RF_mod_PrmC"/>
    <property type="match status" value="1"/>
</dbReference>
<protein>
    <recommendedName>
        <fullName evidence="5">Release factor glutamine methyltransferase</fullName>
        <shortName evidence="5">RF MTase</shortName>
        <ecNumber evidence="5">2.1.1.297</ecNumber>
    </recommendedName>
    <alternativeName>
        <fullName evidence="5">N5-glutamine methyltransferase PrmC</fullName>
    </alternativeName>
    <alternativeName>
        <fullName evidence="5">Protein-(glutamine-N5) MTase PrmC</fullName>
    </alternativeName>
    <alternativeName>
        <fullName evidence="5">Protein-glutamine N-methyltransferase PrmC</fullName>
    </alternativeName>
</protein>
<dbReference type="PANTHER" id="PTHR18895">
    <property type="entry name" value="HEMK METHYLTRANSFERASE"/>
    <property type="match status" value="1"/>
</dbReference>
<accession>A0A1M7KBU0</accession>
<reference evidence="8 9" key="1">
    <citation type="submission" date="2016-11" db="EMBL/GenBank/DDBJ databases">
        <authorList>
            <person name="Jaros S."/>
            <person name="Januszkiewicz K."/>
            <person name="Wedrychowicz H."/>
        </authorList>
    </citation>
    <scope>NUCLEOTIDE SEQUENCE [LARGE SCALE GENOMIC DNA]</scope>
    <source>
        <strain evidence="8 9">CGMCC 1.10681</strain>
    </source>
</reference>
<keyword evidence="3 5" id="KW-0949">S-adenosyl-L-methionine</keyword>
<dbReference type="InterPro" id="IPR002052">
    <property type="entry name" value="DNA_methylase_N6_adenine_CS"/>
</dbReference>
<evidence type="ECO:0000259" key="7">
    <source>
        <dbReference type="Pfam" id="PF17827"/>
    </source>
</evidence>
<feature type="binding site" evidence="5">
    <location>
        <position position="190"/>
    </location>
    <ligand>
        <name>S-adenosyl-L-methionine</name>
        <dbReference type="ChEBI" id="CHEBI:59789"/>
    </ligand>
</feature>
<keyword evidence="9" id="KW-1185">Reference proteome</keyword>
<dbReference type="GO" id="GO:0032259">
    <property type="term" value="P:methylation"/>
    <property type="evidence" value="ECO:0007669"/>
    <property type="project" value="UniProtKB-KW"/>
</dbReference>
<dbReference type="InterPro" id="IPR040758">
    <property type="entry name" value="PrmC_N"/>
</dbReference>
<dbReference type="AlphaFoldDB" id="A0A1M7KBU0"/>
<evidence type="ECO:0000259" key="6">
    <source>
        <dbReference type="Pfam" id="PF05175"/>
    </source>
</evidence>
<dbReference type="InterPro" id="IPR019874">
    <property type="entry name" value="RF_methyltr_PrmC"/>
</dbReference>
<evidence type="ECO:0000256" key="2">
    <source>
        <dbReference type="ARBA" id="ARBA00022679"/>
    </source>
</evidence>
<dbReference type="GO" id="GO:0102559">
    <property type="term" value="F:peptide chain release factor N(5)-glutamine methyltransferase activity"/>
    <property type="evidence" value="ECO:0007669"/>
    <property type="project" value="UniProtKB-EC"/>
</dbReference>
<dbReference type="SUPFAM" id="SSF53335">
    <property type="entry name" value="S-adenosyl-L-methionine-dependent methyltransferases"/>
    <property type="match status" value="1"/>
</dbReference>
<feature type="binding site" evidence="5">
    <location>
        <begin position="121"/>
        <end position="125"/>
    </location>
    <ligand>
        <name>S-adenosyl-L-methionine</name>
        <dbReference type="ChEBI" id="CHEBI:59789"/>
    </ligand>
</feature>
<comment type="similarity">
    <text evidence="5">Belongs to the protein N5-glutamine methyltransferase family. PrmC subfamily.</text>
</comment>
<dbReference type="RefSeq" id="WP_073199574.1">
    <property type="nucleotide sequence ID" value="NZ_FRCZ01000001.1"/>
</dbReference>
<organism evidence="8 9">
    <name type="scientific">Gracilibacillus kekensis</name>
    <dbReference type="NCBI Taxonomy" id="1027249"/>
    <lineage>
        <taxon>Bacteria</taxon>
        <taxon>Bacillati</taxon>
        <taxon>Bacillota</taxon>
        <taxon>Bacilli</taxon>
        <taxon>Bacillales</taxon>
        <taxon>Bacillaceae</taxon>
        <taxon>Gracilibacillus</taxon>
    </lineage>
</organism>
<dbReference type="Pfam" id="PF17827">
    <property type="entry name" value="PrmC_N"/>
    <property type="match status" value="1"/>
</dbReference>
<dbReference type="OrthoDB" id="9800643at2"/>
<feature type="domain" description="Methyltransferase small" evidence="6">
    <location>
        <begin position="106"/>
        <end position="198"/>
    </location>
</feature>
<dbReference type="HAMAP" id="MF_02126">
    <property type="entry name" value="RF_methyltr_PrmC"/>
    <property type="match status" value="1"/>
</dbReference>
<comment type="catalytic activity">
    <reaction evidence="4 5">
        <text>L-glutaminyl-[peptide chain release factor] + S-adenosyl-L-methionine = N(5)-methyl-L-glutaminyl-[peptide chain release factor] + S-adenosyl-L-homocysteine + H(+)</text>
        <dbReference type="Rhea" id="RHEA:42896"/>
        <dbReference type="Rhea" id="RHEA-COMP:10271"/>
        <dbReference type="Rhea" id="RHEA-COMP:10272"/>
        <dbReference type="ChEBI" id="CHEBI:15378"/>
        <dbReference type="ChEBI" id="CHEBI:30011"/>
        <dbReference type="ChEBI" id="CHEBI:57856"/>
        <dbReference type="ChEBI" id="CHEBI:59789"/>
        <dbReference type="ChEBI" id="CHEBI:61891"/>
        <dbReference type="EC" id="2.1.1.297"/>
    </reaction>
</comment>
<gene>
    <name evidence="5" type="primary">prmC</name>
    <name evidence="8" type="ORF">SAMN05216179_0644</name>
</gene>
<feature type="binding site" evidence="5">
    <location>
        <position position="173"/>
    </location>
    <ligand>
        <name>S-adenosyl-L-methionine</name>
        <dbReference type="ChEBI" id="CHEBI:59789"/>
    </ligand>
</feature>
<dbReference type="PROSITE" id="PS00092">
    <property type="entry name" value="N6_MTASE"/>
    <property type="match status" value="1"/>
</dbReference>
<dbReference type="InterPro" id="IPR050320">
    <property type="entry name" value="N5-glutamine_MTase"/>
</dbReference>
<dbReference type="InterPro" id="IPR004556">
    <property type="entry name" value="HemK-like"/>
</dbReference>
<feature type="domain" description="Release factor glutamine methyltransferase N-terminal" evidence="7">
    <location>
        <begin position="8"/>
        <end position="77"/>
    </location>
</feature>
<dbReference type="Proteomes" id="UP000184184">
    <property type="component" value="Unassembled WGS sequence"/>
</dbReference>
<dbReference type="InterPro" id="IPR007848">
    <property type="entry name" value="Small_mtfrase_dom"/>
</dbReference>
<proteinExistence type="inferred from homology"/>
<evidence type="ECO:0000256" key="3">
    <source>
        <dbReference type="ARBA" id="ARBA00022691"/>
    </source>
</evidence>
<keyword evidence="2 5" id="KW-0808">Transferase</keyword>
<dbReference type="PANTHER" id="PTHR18895:SF74">
    <property type="entry name" value="MTRF1L RELEASE FACTOR GLUTAMINE METHYLTRANSFERASE"/>
    <property type="match status" value="1"/>
</dbReference>
<dbReference type="GO" id="GO:0003676">
    <property type="term" value="F:nucleic acid binding"/>
    <property type="evidence" value="ECO:0007669"/>
    <property type="project" value="InterPro"/>
</dbReference>
<evidence type="ECO:0000256" key="5">
    <source>
        <dbReference type="HAMAP-Rule" id="MF_02126"/>
    </source>
</evidence>
<evidence type="ECO:0000256" key="1">
    <source>
        <dbReference type="ARBA" id="ARBA00022603"/>
    </source>
</evidence>
<dbReference type="CDD" id="cd02440">
    <property type="entry name" value="AdoMet_MTases"/>
    <property type="match status" value="1"/>
</dbReference>